<dbReference type="Proteomes" id="UP000184671">
    <property type="component" value="Unassembled WGS sequence"/>
</dbReference>
<reference evidence="2 3" key="1">
    <citation type="submission" date="2016-08" db="EMBL/GenBank/DDBJ databases">
        <authorList>
            <person name="Seilhamer J.J."/>
        </authorList>
    </citation>
    <scope>NUCLEOTIDE SEQUENCE [LARGE SCALE GENOMIC DNA]</scope>
    <source>
        <strain evidence="2">L21-II-0</strain>
    </source>
</reference>
<dbReference type="RefSeq" id="WP_074368544.1">
    <property type="nucleotide sequence ID" value="NZ_FMID01000004.1"/>
</dbReference>
<name>A0A1M4MH75_9EURY</name>
<dbReference type="OrthoDB" id="383635at2157"/>
<feature type="transmembrane region" description="Helical" evidence="1">
    <location>
        <begin position="71"/>
        <end position="91"/>
    </location>
</feature>
<sequence length="125" mass="14332">MPIDEMPGHLFRNLRKLLFHPFQFFDGRLEHPRLLPPLLLILGICLVRSVWHFQVLADYTVRLLEGSSFPAGGFALWSMVLLMIGPAIHWVSLPVLSSGYRCCFAEKGLLPDFSHSQRMVSLWDI</sequence>
<proteinExistence type="predicted"/>
<keyword evidence="1" id="KW-1133">Transmembrane helix</keyword>
<keyword evidence="1" id="KW-0812">Transmembrane</keyword>
<accession>A0A1M4MH75</accession>
<dbReference type="EMBL" id="FMID01000004">
    <property type="protein sequence ID" value="SCL74223.1"/>
    <property type="molecule type" value="Genomic_DNA"/>
</dbReference>
<keyword evidence="1" id="KW-0472">Membrane</keyword>
<dbReference type="STRING" id="118126.L21_0091"/>
<evidence type="ECO:0000313" key="2">
    <source>
        <dbReference type="EMBL" id="SCL74223.1"/>
    </source>
</evidence>
<feature type="transmembrane region" description="Helical" evidence="1">
    <location>
        <begin position="34"/>
        <end position="51"/>
    </location>
</feature>
<dbReference type="AlphaFoldDB" id="A0A1M4MH75"/>
<protein>
    <submittedName>
        <fullName evidence="2">Uncharacterized protein</fullName>
    </submittedName>
</protein>
<evidence type="ECO:0000256" key="1">
    <source>
        <dbReference type="SAM" id="Phobius"/>
    </source>
</evidence>
<gene>
    <name evidence="2" type="ORF">L21_0091</name>
</gene>
<organism evidence="2 3">
    <name type="scientific">Methanoculleus chikugoensis</name>
    <dbReference type="NCBI Taxonomy" id="118126"/>
    <lineage>
        <taxon>Archaea</taxon>
        <taxon>Methanobacteriati</taxon>
        <taxon>Methanobacteriota</taxon>
        <taxon>Stenosarchaea group</taxon>
        <taxon>Methanomicrobia</taxon>
        <taxon>Methanomicrobiales</taxon>
        <taxon>Methanomicrobiaceae</taxon>
        <taxon>Methanoculleus</taxon>
    </lineage>
</organism>
<evidence type="ECO:0000313" key="3">
    <source>
        <dbReference type="Proteomes" id="UP000184671"/>
    </source>
</evidence>